<feature type="region of interest" description="Disordered" evidence="1">
    <location>
        <begin position="52"/>
        <end position="74"/>
    </location>
</feature>
<name>A0A841Q161_9BACL</name>
<protein>
    <submittedName>
        <fullName evidence="2">Uncharacterized protein</fullName>
    </submittedName>
</protein>
<keyword evidence="3" id="KW-1185">Reference proteome</keyword>
<gene>
    <name evidence="2" type="ORF">HNR44_003342</name>
</gene>
<dbReference type="AlphaFoldDB" id="A0A841Q161"/>
<sequence length="74" mass="8170">MFRYILPNDDVRIVNVTIIGVMGVSVGITEEEIDLLQSNDIQPLVIWNHTTDITGDDHSQNEANEANGKGSRCS</sequence>
<evidence type="ECO:0000313" key="2">
    <source>
        <dbReference type="EMBL" id="MBB6451335.1"/>
    </source>
</evidence>
<dbReference type="EMBL" id="JACHHJ010000006">
    <property type="protein sequence ID" value="MBB6451335.1"/>
    <property type="molecule type" value="Genomic_DNA"/>
</dbReference>
<accession>A0A841Q161</accession>
<evidence type="ECO:0000256" key="1">
    <source>
        <dbReference type="SAM" id="MobiDB-lite"/>
    </source>
</evidence>
<organism evidence="2 3">
    <name type="scientific">Geomicrobium halophilum</name>
    <dbReference type="NCBI Taxonomy" id="549000"/>
    <lineage>
        <taxon>Bacteria</taxon>
        <taxon>Bacillati</taxon>
        <taxon>Bacillota</taxon>
        <taxon>Bacilli</taxon>
        <taxon>Bacillales</taxon>
        <taxon>Geomicrobium</taxon>
    </lineage>
</organism>
<reference evidence="2 3" key="1">
    <citation type="submission" date="2020-08" db="EMBL/GenBank/DDBJ databases">
        <title>Genomic Encyclopedia of Type Strains, Phase IV (KMG-IV): sequencing the most valuable type-strain genomes for metagenomic binning, comparative biology and taxonomic classification.</title>
        <authorList>
            <person name="Goeker M."/>
        </authorList>
    </citation>
    <scope>NUCLEOTIDE SEQUENCE [LARGE SCALE GENOMIC DNA]</scope>
    <source>
        <strain evidence="2 3">DSM 21769</strain>
    </source>
</reference>
<evidence type="ECO:0000313" key="3">
    <source>
        <dbReference type="Proteomes" id="UP000568839"/>
    </source>
</evidence>
<proteinExistence type="predicted"/>
<comment type="caution">
    <text evidence="2">The sequence shown here is derived from an EMBL/GenBank/DDBJ whole genome shotgun (WGS) entry which is preliminary data.</text>
</comment>
<dbReference type="RefSeq" id="WP_184405416.1">
    <property type="nucleotide sequence ID" value="NZ_JACHHJ010000006.1"/>
</dbReference>
<dbReference type="Proteomes" id="UP000568839">
    <property type="component" value="Unassembled WGS sequence"/>
</dbReference>